<accession>A0ACC2Q5W2</accession>
<evidence type="ECO:0000313" key="2">
    <source>
        <dbReference type="Proteomes" id="UP001231649"/>
    </source>
</evidence>
<protein>
    <submittedName>
        <fullName evidence="1">Uncharacterized protein</fullName>
    </submittedName>
</protein>
<sequence length="785" mass="89064">MKTFLFILLAGYAVRCDDSNYFVVQMPENDVLPTKEFKVYWNVPTKQCKSKKVFFDQLYEKFGIIQNTGDTFRGDKISILYDPGDFPALLTNSTSGEIKYRNGGVPQEGDLIKHLDTFQKVLDQSVPDKNFNGVGIIDFESWRPVLRQNFGTLTPYKDVSYEIERKRHWWWKKQWIEEEAKRRFEGASREFMQATVSLAKKMRPQAVWGYYGFPYCFNKKETCADKVPQENDGIRWLWQESTALYPSVYCTNDVASNQLISHIRGRVKEAARVGMRGVPILPYFWFRYRDNGYFSEKDLDIAFSTLYKSNASGFIIWGSSNDVNTVDKCLKLKEYITETLGPAVAKYTKPDMRFGDESDLTYNETFNATKFDPENTWIPPVNYTQMVKEMVDKELKEEKEAAATHKKINESILVDMILHKIANYCVEGCDDRSKVKPTDEREGDGGINESRIVLVTEDPFKKNSSEIAVTVPTTTEDVFYDYEFKTEDATVEAVYETNLYIDISTTSKNIENTSTTMKTFDEISETTARPEENSIIEINKDDNSTFIMSKEQNYTVDVSEEESSTIAIKTTETEEHNHRIIVEDVYIIESNTEDTNSSEESTTEISTTTLSTSKPSINDLSTTESTTSLRAKETNIIKNDLSIEENSTESNLIQDYFIVVSTEGSSTINQNAIDDTTLSNSATVVPSDADYSTTDESSDFDYDITDEENEVYYSTTNEPSEVNNSTTDDSSAVSTESAISTTLAPVLTEQVLGSVSRAMVSAPLACSLFYFFSLSRCVCVLLGNC</sequence>
<dbReference type="Proteomes" id="UP001231649">
    <property type="component" value="Chromosome 25"/>
</dbReference>
<gene>
    <name evidence="1" type="ORF">PYW08_010239</name>
</gene>
<proteinExistence type="predicted"/>
<dbReference type="EMBL" id="CM056801">
    <property type="protein sequence ID" value="KAJ8708857.1"/>
    <property type="molecule type" value="Genomic_DNA"/>
</dbReference>
<reference evidence="1" key="1">
    <citation type="submission" date="2023-03" db="EMBL/GenBank/DDBJ databases">
        <title>Chromosome-level genomes of two armyworms, Mythimna separata and Mythimna loreyi, provide insights into the biosynthesis and reception of sex pheromones.</title>
        <authorList>
            <person name="Zhao H."/>
        </authorList>
    </citation>
    <scope>NUCLEOTIDE SEQUENCE</scope>
    <source>
        <strain evidence="1">BeijingLab</strain>
    </source>
</reference>
<name>A0ACC2Q5W2_9NEOP</name>
<keyword evidence="2" id="KW-1185">Reference proteome</keyword>
<comment type="caution">
    <text evidence="1">The sequence shown here is derived from an EMBL/GenBank/DDBJ whole genome shotgun (WGS) entry which is preliminary data.</text>
</comment>
<organism evidence="1 2">
    <name type="scientific">Mythimna loreyi</name>
    <dbReference type="NCBI Taxonomy" id="667449"/>
    <lineage>
        <taxon>Eukaryota</taxon>
        <taxon>Metazoa</taxon>
        <taxon>Ecdysozoa</taxon>
        <taxon>Arthropoda</taxon>
        <taxon>Hexapoda</taxon>
        <taxon>Insecta</taxon>
        <taxon>Pterygota</taxon>
        <taxon>Neoptera</taxon>
        <taxon>Endopterygota</taxon>
        <taxon>Lepidoptera</taxon>
        <taxon>Glossata</taxon>
        <taxon>Ditrysia</taxon>
        <taxon>Noctuoidea</taxon>
        <taxon>Noctuidae</taxon>
        <taxon>Noctuinae</taxon>
        <taxon>Hadenini</taxon>
        <taxon>Mythimna</taxon>
    </lineage>
</organism>
<evidence type="ECO:0000313" key="1">
    <source>
        <dbReference type="EMBL" id="KAJ8708857.1"/>
    </source>
</evidence>